<evidence type="ECO:0000313" key="7">
    <source>
        <dbReference type="Proteomes" id="UP001596067"/>
    </source>
</evidence>
<dbReference type="Pfam" id="PF07729">
    <property type="entry name" value="FCD"/>
    <property type="match status" value="1"/>
</dbReference>
<dbReference type="PANTHER" id="PTHR43537:SF45">
    <property type="entry name" value="GNTR FAMILY REGULATORY PROTEIN"/>
    <property type="match status" value="1"/>
</dbReference>
<dbReference type="SMART" id="SM00895">
    <property type="entry name" value="FCD"/>
    <property type="match status" value="1"/>
</dbReference>
<dbReference type="SUPFAM" id="SSF48008">
    <property type="entry name" value="GntR ligand-binding domain-like"/>
    <property type="match status" value="1"/>
</dbReference>
<dbReference type="InterPro" id="IPR036390">
    <property type="entry name" value="WH_DNA-bd_sf"/>
</dbReference>
<keyword evidence="2" id="KW-0238">DNA-binding</keyword>
<feature type="compositionally biased region" description="Low complexity" evidence="4">
    <location>
        <begin position="249"/>
        <end position="287"/>
    </location>
</feature>
<protein>
    <submittedName>
        <fullName evidence="6">GntR family transcriptional regulator</fullName>
    </submittedName>
</protein>
<dbReference type="SMART" id="SM00345">
    <property type="entry name" value="HTH_GNTR"/>
    <property type="match status" value="1"/>
</dbReference>
<dbReference type="Proteomes" id="UP001596067">
    <property type="component" value="Unassembled WGS sequence"/>
</dbReference>
<dbReference type="PANTHER" id="PTHR43537">
    <property type="entry name" value="TRANSCRIPTIONAL REGULATOR, GNTR FAMILY"/>
    <property type="match status" value="1"/>
</dbReference>
<dbReference type="Gene3D" id="1.10.10.10">
    <property type="entry name" value="Winged helix-like DNA-binding domain superfamily/Winged helix DNA-binding domain"/>
    <property type="match status" value="1"/>
</dbReference>
<comment type="caution">
    <text evidence="6">The sequence shown here is derived from an EMBL/GenBank/DDBJ whole genome shotgun (WGS) entry which is preliminary data.</text>
</comment>
<sequence>MSGTGAGDTRPVIHRNSLREQIAGALREEMMAGRLAAGRNFTVKEIADLYGVSATPAREALVDLGAQGLLRTEHHRGFTVPELGWDDFLEIFEARVLLTDSYVRQLALRPETSDTDARLPSLRRRADAAVRAARAGNLDVMVGCDRRFWQEVAGLLGNRRIGDYLDWLRVQSWMFAAPYLRGMPRLDGVCWDRHLDLVDAIAVRDLTGAYRIICEYNLFTVRLLAELTGRPLESVGVLPLLTAGLGPAEPAPAAGSDAGPDGPAADGSGPGAPAAGAVASPAGSSAGEDTDTGGSAGGSGGPARPEPPHSADATAGRARLRDRELGLELGRELGLGLGLVPQPRSVAFTRFGRRPADPPSGHLPEGRPDPHRAPGR</sequence>
<evidence type="ECO:0000256" key="3">
    <source>
        <dbReference type="ARBA" id="ARBA00023163"/>
    </source>
</evidence>
<keyword evidence="3" id="KW-0804">Transcription</keyword>
<proteinExistence type="predicted"/>
<accession>A0ABW1EVV4</accession>
<feature type="region of interest" description="Disordered" evidence="4">
    <location>
        <begin position="249"/>
        <end position="319"/>
    </location>
</feature>
<evidence type="ECO:0000313" key="6">
    <source>
        <dbReference type="EMBL" id="MFC5886217.1"/>
    </source>
</evidence>
<dbReference type="RefSeq" id="WP_313764678.1">
    <property type="nucleotide sequence ID" value="NZ_BAAAVH010000071.1"/>
</dbReference>
<gene>
    <name evidence="6" type="ORF">ACFP0N_14705</name>
</gene>
<dbReference type="Pfam" id="PF00392">
    <property type="entry name" value="GntR"/>
    <property type="match status" value="1"/>
</dbReference>
<dbReference type="InterPro" id="IPR011711">
    <property type="entry name" value="GntR_C"/>
</dbReference>
<dbReference type="InterPro" id="IPR036388">
    <property type="entry name" value="WH-like_DNA-bd_sf"/>
</dbReference>
<dbReference type="InterPro" id="IPR000524">
    <property type="entry name" value="Tscrpt_reg_HTH_GntR"/>
</dbReference>
<feature type="region of interest" description="Disordered" evidence="4">
    <location>
        <begin position="348"/>
        <end position="376"/>
    </location>
</feature>
<name>A0ABW1EVV4_9ACTN</name>
<dbReference type="SUPFAM" id="SSF46785">
    <property type="entry name" value="Winged helix' DNA-binding domain"/>
    <property type="match status" value="1"/>
</dbReference>
<feature type="compositionally biased region" description="Basic and acidic residues" evidence="4">
    <location>
        <begin position="364"/>
        <end position="376"/>
    </location>
</feature>
<evidence type="ECO:0000256" key="4">
    <source>
        <dbReference type="SAM" id="MobiDB-lite"/>
    </source>
</evidence>
<dbReference type="EMBL" id="JBHSOD010000015">
    <property type="protein sequence ID" value="MFC5886217.1"/>
    <property type="molecule type" value="Genomic_DNA"/>
</dbReference>
<dbReference type="InterPro" id="IPR008920">
    <property type="entry name" value="TF_FadR/GntR_C"/>
</dbReference>
<evidence type="ECO:0000256" key="2">
    <source>
        <dbReference type="ARBA" id="ARBA00023125"/>
    </source>
</evidence>
<keyword evidence="1" id="KW-0805">Transcription regulation</keyword>
<reference evidence="7" key="1">
    <citation type="journal article" date="2019" name="Int. J. Syst. Evol. Microbiol.">
        <title>The Global Catalogue of Microorganisms (GCM) 10K type strain sequencing project: providing services to taxonomists for standard genome sequencing and annotation.</title>
        <authorList>
            <consortium name="The Broad Institute Genomics Platform"/>
            <consortium name="The Broad Institute Genome Sequencing Center for Infectious Disease"/>
            <person name="Wu L."/>
            <person name="Ma J."/>
        </authorList>
    </citation>
    <scope>NUCLEOTIDE SEQUENCE [LARGE SCALE GENOMIC DNA]</scope>
    <source>
        <strain evidence="7">CGMCC 4.1469</strain>
    </source>
</reference>
<organism evidence="6 7">
    <name type="scientific">Kitasatospora aburaviensis</name>
    <dbReference type="NCBI Taxonomy" id="67265"/>
    <lineage>
        <taxon>Bacteria</taxon>
        <taxon>Bacillati</taxon>
        <taxon>Actinomycetota</taxon>
        <taxon>Actinomycetes</taxon>
        <taxon>Kitasatosporales</taxon>
        <taxon>Streptomycetaceae</taxon>
        <taxon>Kitasatospora</taxon>
    </lineage>
</organism>
<evidence type="ECO:0000259" key="5">
    <source>
        <dbReference type="PROSITE" id="PS50949"/>
    </source>
</evidence>
<dbReference type="PROSITE" id="PS50949">
    <property type="entry name" value="HTH_GNTR"/>
    <property type="match status" value="1"/>
</dbReference>
<evidence type="ECO:0000256" key="1">
    <source>
        <dbReference type="ARBA" id="ARBA00023015"/>
    </source>
</evidence>
<dbReference type="Gene3D" id="1.20.120.530">
    <property type="entry name" value="GntR ligand-binding domain-like"/>
    <property type="match status" value="1"/>
</dbReference>
<feature type="domain" description="HTH gntR-type" evidence="5">
    <location>
        <begin position="16"/>
        <end position="83"/>
    </location>
</feature>
<keyword evidence="7" id="KW-1185">Reference proteome</keyword>